<evidence type="ECO:0000256" key="7">
    <source>
        <dbReference type="ARBA" id="ARBA00022723"/>
    </source>
</evidence>
<dbReference type="EC" id="2.7.7.7" evidence="12"/>
<evidence type="ECO:0000313" key="16">
    <source>
        <dbReference type="Proteomes" id="UP000694621"/>
    </source>
</evidence>
<dbReference type="Pfam" id="PF14791">
    <property type="entry name" value="DNA_pol_B_thumb"/>
    <property type="match status" value="1"/>
</dbReference>
<dbReference type="GO" id="GO:0046872">
    <property type="term" value="F:metal ion binding"/>
    <property type="evidence" value="ECO:0007669"/>
    <property type="project" value="UniProtKB-UniRule"/>
</dbReference>
<keyword evidence="5 12" id="KW-0808">Transferase</keyword>
<dbReference type="InterPro" id="IPR002054">
    <property type="entry name" value="DNA-dir_DNA_pol_X"/>
</dbReference>
<keyword evidence="7 12" id="KW-0479">Metal-binding</keyword>
<dbReference type="PANTHER" id="PTHR11276">
    <property type="entry name" value="DNA POLYMERASE TYPE-X FAMILY MEMBER"/>
    <property type="match status" value="1"/>
</dbReference>
<dbReference type="FunFam" id="1.10.150.20:FF:000010">
    <property type="entry name" value="DNA polymerase lambda"/>
    <property type="match status" value="1"/>
</dbReference>
<dbReference type="SUPFAM" id="SSF47802">
    <property type="entry name" value="DNA polymerase beta, N-terminal domain-like"/>
    <property type="match status" value="1"/>
</dbReference>
<dbReference type="InterPro" id="IPR001357">
    <property type="entry name" value="BRCT_dom"/>
</dbReference>
<dbReference type="PROSITE" id="PS00522">
    <property type="entry name" value="DNA_POLYMERASE_X"/>
    <property type="match status" value="1"/>
</dbReference>
<dbReference type="PRINTS" id="PR00871">
    <property type="entry name" value="DNAPOLXTDT"/>
</dbReference>
<dbReference type="InterPro" id="IPR027249">
    <property type="entry name" value="DNA/RNApol_mu"/>
</dbReference>
<dbReference type="Pfam" id="PF14792">
    <property type="entry name" value="DNA_pol_B_palm"/>
    <property type="match status" value="1"/>
</dbReference>
<dbReference type="PANTHER" id="PTHR11276:SF21">
    <property type="entry name" value="DNA NUCLEOTIDYLEXOTRANSFERASE"/>
    <property type="match status" value="1"/>
</dbReference>
<dbReference type="GO" id="GO:0003677">
    <property type="term" value="F:DNA binding"/>
    <property type="evidence" value="ECO:0007669"/>
    <property type="project" value="UniProtKB-UniRule"/>
</dbReference>
<dbReference type="Gene3D" id="3.40.50.10190">
    <property type="entry name" value="BRCT domain"/>
    <property type="match status" value="1"/>
</dbReference>
<dbReference type="GO" id="GO:0005634">
    <property type="term" value="C:nucleus"/>
    <property type="evidence" value="ECO:0007669"/>
    <property type="project" value="UniProtKB-SubCell"/>
</dbReference>
<dbReference type="FunFam" id="1.10.150.110:FF:000003">
    <property type="entry name" value="DNA polymerase mu"/>
    <property type="match status" value="1"/>
</dbReference>
<organism evidence="15 16">
    <name type="scientific">Astyanax mexicanus</name>
    <name type="common">Blind cave fish</name>
    <name type="synonym">Astyanax fasciatus mexicanus</name>
    <dbReference type="NCBI Taxonomy" id="7994"/>
    <lineage>
        <taxon>Eukaryota</taxon>
        <taxon>Metazoa</taxon>
        <taxon>Chordata</taxon>
        <taxon>Craniata</taxon>
        <taxon>Vertebrata</taxon>
        <taxon>Euteleostomi</taxon>
        <taxon>Actinopterygii</taxon>
        <taxon>Neopterygii</taxon>
        <taxon>Teleostei</taxon>
        <taxon>Ostariophysi</taxon>
        <taxon>Characiformes</taxon>
        <taxon>Characoidei</taxon>
        <taxon>Acestrorhamphidae</taxon>
        <taxon>Acestrorhamphinae</taxon>
        <taxon>Astyanax</taxon>
    </lineage>
</organism>
<dbReference type="FunFam" id="3.40.50.10190:FF:000035">
    <property type="entry name" value="DNA-directed DNA/RNA polymerase mu"/>
    <property type="match status" value="1"/>
</dbReference>
<dbReference type="Gene3D" id="1.10.150.20">
    <property type="entry name" value="5' to 3' exonuclease, C-terminal subdomain"/>
    <property type="match status" value="1"/>
</dbReference>
<dbReference type="InterPro" id="IPR037160">
    <property type="entry name" value="DNA_Pol_thumb_sf"/>
</dbReference>
<dbReference type="PIRSF" id="PIRSF000817">
    <property type="entry name" value="DNA_NT"/>
    <property type="match status" value="1"/>
</dbReference>
<dbReference type="InterPro" id="IPR001726">
    <property type="entry name" value="TdT/Mu"/>
</dbReference>
<evidence type="ECO:0000256" key="11">
    <source>
        <dbReference type="ARBA" id="ARBA00048976"/>
    </source>
</evidence>
<dbReference type="InterPro" id="IPR029398">
    <property type="entry name" value="PolB_thumb"/>
</dbReference>
<evidence type="ECO:0000256" key="6">
    <source>
        <dbReference type="ARBA" id="ARBA00022695"/>
    </source>
</evidence>
<feature type="binding site" evidence="13">
    <location>
        <position position="341"/>
    </location>
    <ligand>
        <name>Mg(2+)</name>
        <dbReference type="ChEBI" id="CHEBI:18420"/>
    </ligand>
</feature>
<dbReference type="InterPro" id="IPR043519">
    <property type="entry name" value="NT_sf"/>
</dbReference>
<dbReference type="SMART" id="SM00483">
    <property type="entry name" value="POLXc"/>
    <property type="match status" value="1"/>
</dbReference>
<dbReference type="PRINTS" id="PR00869">
    <property type="entry name" value="DNAPOLX"/>
</dbReference>
<keyword evidence="9 12" id="KW-0539">Nucleus</keyword>
<dbReference type="SUPFAM" id="SSF81585">
    <property type="entry name" value="PsbU/PolX domain-like"/>
    <property type="match status" value="1"/>
</dbReference>
<dbReference type="InterPro" id="IPR022312">
    <property type="entry name" value="DNA_pol_X"/>
</dbReference>
<dbReference type="Proteomes" id="UP000694621">
    <property type="component" value="Unplaced"/>
</dbReference>
<dbReference type="GO" id="GO:0003912">
    <property type="term" value="F:DNA nucleotidylexotransferase activity"/>
    <property type="evidence" value="ECO:0007669"/>
    <property type="project" value="UniProtKB-KW"/>
</dbReference>
<dbReference type="InterPro" id="IPR019843">
    <property type="entry name" value="DNA_pol-X_BS"/>
</dbReference>
<dbReference type="GO" id="GO:0006304">
    <property type="term" value="P:DNA modification"/>
    <property type="evidence" value="ECO:0007669"/>
    <property type="project" value="UniProtKB-KW"/>
</dbReference>
<comment type="catalytic activity">
    <reaction evidence="12">
        <text>DNA(n) + a 2'-deoxyribonucleoside 5'-triphosphate = DNA(n+1) + diphosphate</text>
        <dbReference type="Rhea" id="RHEA:22508"/>
        <dbReference type="Rhea" id="RHEA-COMP:17339"/>
        <dbReference type="Rhea" id="RHEA-COMP:17340"/>
        <dbReference type="ChEBI" id="CHEBI:33019"/>
        <dbReference type="ChEBI" id="CHEBI:61560"/>
        <dbReference type="ChEBI" id="CHEBI:173112"/>
        <dbReference type="EC" id="2.7.7.7"/>
    </reaction>
</comment>
<protein>
    <recommendedName>
        <fullName evidence="12">DNA-directed DNA/RNA polymerase mu</fullName>
        <ecNumber evidence="12">2.7.7.7</ecNumber>
    </recommendedName>
</protein>
<dbReference type="SUPFAM" id="SSF81301">
    <property type="entry name" value="Nucleotidyltransferase"/>
    <property type="match status" value="1"/>
</dbReference>
<evidence type="ECO:0000313" key="15">
    <source>
        <dbReference type="Ensembl" id="ENSAMXP00005006170.1"/>
    </source>
</evidence>
<proteinExistence type="inferred from homology"/>
<comment type="function">
    <text evidence="12">Gap-filling polymerase involved in repair of DNA double-strand breaks by non-homologous end joining (NHEJ).</text>
</comment>
<dbReference type="Gene3D" id="3.30.460.10">
    <property type="entry name" value="Beta Polymerase, domain 2"/>
    <property type="match status" value="1"/>
</dbReference>
<evidence type="ECO:0000256" key="2">
    <source>
        <dbReference type="ARBA" id="ARBA00004123"/>
    </source>
</evidence>
<keyword evidence="8 12" id="KW-0460">Magnesium</keyword>
<dbReference type="Pfam" id="PF10391">
    <property type="entry name" value="DNA_pol_lambd_f"/>
    <property type="match status" value="1"/>
</dbReference>
<dbReference type="PROSITE" id="PS50172">
    <property type="entry name" value="BRCT"/>
    <property type="match status" value="1"/>
</dbReference>
<sequence length="506" mass="57337">MFQTALSTLLRKRRRPESTPALPQQGKKFGEVMVYLVERRMGKSRRNFLTSLARSKGFCVDNTLSDKVTHIVAEGISANELWPWLEEQNLPQLDKTNVLDITWFTESMRADRPVPVEEQHRIQVSISPECRPALQLKTRLPDSPVPTVSQYACQRRTTLDNPNKVLTDALEVLVENCEFNDSMGPCSGFRRAASVLKSLTTALSCLQDTAGLPCLGEESKTIIEEIIDCGSSSRVEDILSDERYQTLKLFTSVFGVGPKTAEKWYRRGLRSLEQVYSDSSLHFNRMQTAGFIYYEDISKPVTVAEARAVGCIIEETASYYSSGVSISLTGGFRRGKQFGHDVDFILTVPEPGKEDGLLPAVIDTLRSQGILLYSDFQESTFDLNKLPSRRFEAMDHFQKCFLILKLRAGLVEGQQVDPGCRRDWRAVRVDLVAPPAERYAFCLLGWSGSTQFERDLRRFARLERGMLLDNHALYDKTTNTFLQAKTEEDIFAHLGLDYIEPWQRNA</sequence>
<comment type="catalytic activity">
    <reaction evidence="11">
        <text>DNA(n) + a 2'-deoxyribonucleoside 5'-triphosphate = DNA(n+1) + diphosphate</text>
        <dbReference type="Rhea" id="RHEA:22508"/>
        <dbReference type="Rhea" id="RHEA-COMP:17339"/>
        <dbReference type="Rhea" id="RHEA-COMP:17340"/>
        <dbReference type="ChEBI" id="CHEBI:33019"/>
        <dbReference type="ChEBI" id="CHEBI:61560"/>
        <dbReference type="ChEBI" id="CHEBI:173112"/>
        <dbReference type="EC" id="2.7.7.31"/>
    </reaction>
</comment>
<feature type="binding site" evidence="13">
    <location>
        <position position="430"/>
    </location>
    <ligand>
        <name>Mg(2+)</name>
        <dbReference type="ChEBI" id="CHEBI:18420"/>
    </ligand>
</feature>
<dbReference type="SUPFAM" id="SSF52113">
    <property type="entry name" value="BRCT domain"/>
    <property type="match status" value="1"/>
</dbReference>
<dbReference type="AlphaFoldDB" id="A0A8B9GZJ9"/>
<dbReference type="GO" id="GO:0006303">
    <property type="term" value="P:double-strand break repair via nonhomologous end joining"/>
    <property type="evidence" value="ECO:0007669"/>
    <property type="project" value="TreeGrafter"/>
</dbReference>
<evidence type="ECO:0000256" key="9">
    <source>
        <dbReference type="ARBA" id="ARBA00023242"/>
    </source>
</evidence>
<dbReference type="Gene3D" id="3.30.210.10">
    <property type="entry name" value="DNA polymerase, thumb domain"/>
    <property type="match status" value="1"/>
</dbReference>
<dbReference type="Ensembl" id="ENSAMXT00005007001.1">
    <property type="protein sequence ID" value="ENSAMXP00005006170.1"/>
    <property type="gene ID" value="ENSAMXG00005003558.1"/>
</dbReference>
<evidence type="ECO:0000256" key="4">
    <source>
        <dbReference type="ARBA" id="ARBA00022639"/>
    </source>
</evidence>
<dbReference type="GO" id="GO:0003887">
    <property type="term" value="F:DNA-directed DNA polymerase activity"/>
    <property type="evidence" value="ECO:0007669"/>
    <property type="project" value="UniProtKB-UniRule"/>
</dbReference>
<accession>A0A8B9GZJ9</accession>
<dbReference type="InterPro" id="IPR018944">
    <property type="entry name" value="DNA_pol_lambd_fingers_domain"/>
</dbReference>
<keyword evidence="4" id="KW-0780">Terminal addition</keyword>
<dbReference type="InterPro" id="IPR027421">
    <property type="entry name" value="DNA_pol_lamdba_lyase_dom_sf"/>
</dbReference>
<evidence type="ECO:0000256" key="8">
    <source>
        <dbReference type="ARBA" id="ARBA00022842"/>
    </source>
</evidence>
<evidence type="ECO:0000256" key="13">
    <source>
        <dbReference type="PIRSR" id="PIRSR000817-1"/>
    </source>
</evidence>
<reference evidence="15" key="1">
    <citation type="submission" date="2025-08" db="UniProtKB">
        <authorList>
            <consortium name="Ensembl"/>
        </authorList>
    </citation>
    <scope>IDENTIFICATION</scope>
</reference>
<evidence type="ECO:0000256" key="1">
    <source>
        <dbReference type="ARBA" id="ARBA00001946"/>
    </source>
</evidence>
<comment type="function">
    <text evidence="10">Template-independent DNA polymerase which catalyzes the random addition of deoxynucleoside 5'-triphosphate to the 3'-end of a DNA initiator. One of the in vivo functions of this enzyme is the addition of nucleotides at the junction (N region) of rearranged Ig heavy chain and T-cell receptor gene segments during the maturation of B- and T-cells.</text>
</comment>
<dbReference type="PIRSF" id="PIRSF501176">
    <property type="entry name" value="DNApol_mu"/>
    <property type="match status" value="1"/>
</dbReference>
<comment type="cofactor">
    <cofactor evidence="1 12 13">
        <name>Mg(2+)</name>
        <dbReference type="ChEBI" id="CHEBI:18420"/>
    </cofactor>
</comment>
<dbReference type="Gene3D" id="1.10.150.110">
    <property type="entry name" value="DNA polymerase beta, N-terminal domain-like"/>
    <property type="match status" value="1"/>
</dbReference>
<evidence type="ECO:0000256" key="5">
    <source>
        <dbReference type="ARBA" id="ARBA00022679"/>
    </source>
</evidence>
<evidence type="ECO:0000256" key="12">
    <source>
        <dbReference type="PIRNR" id="PIRNR000817"/>
    </source>
</evidence>
<evidence type="ECO:0000256" key="10">
    <source>
        <dbReference type="ARBA" id="ARBA00037135"/>
    </source>
</evidence>
<name>A0A8B9GZJ9_ASTMX</name>
<comment type="similarity">
    <text evidence="3 12">Belongs to the DNA polymerase type-X family.</text>
</comment>
<evidence type="ECO:0000256" key="3">
    <source>
        <dbReference type="ARBA" id="ARBA00008323"/>
    </source>
</evidence>
<comment type="subcellular location">
    <subcellularLocation>
        <location evidence="2 12">Nucleus</location>
    </subcellularLocation>
</comment>
<feature type="domain" description="BRCT" evidence="14">
    <location>
        <begin position="24"/>
        <end position="121"/>
    </location>
</feature>
<feature type="binding site" evidence="13">
    <location>
        <position position="343"/>
    </location>
    <ligand>
        <name>Mg(2+)</name>
        <dbReference type="ChEBI" id="CHEBI:18420"/>
    </ligand>
</feature>
<keyword evidence="6 12" id="KW-0548">Nucleotidyltransferase</keyword>
<dbReference type="CDD" id="cd00141">
    <property type="entry name" value="NT_POLXc"/>
    <property type="match status" value="1"/>
</dbReference>
<dbReference type="FunFam" id="3.30.210.10:FF:000003">
    <property type="entry name" value="DNA nucleotidylexotransferase"/>
    <property type="match status" value="1"/>
</dbReference>
<evidence type="ECO:0000259" key="14">
    <source>
        <dbReference type="PROSITE" id="PS50172"/>
    </source>
</evidence>
<dbReference type="InterPro" id="IPR036420">
    <property type="entry name" value="BRCT_dom_sf"/>
</dbReference>
<dbReference type="InterPro" id="IPR028207">
    <property type="entry name" value="DNA_pol_B_palm_palm"/>
</dbReference>